<accession>A0A1D1VYZ8</accession>
<reference evidence="2 3" key="1">
    <citation type="journal article" date="2016" name="Nat. Commun.">
        <title>Extremotolerant tardigrade genome and improved radiotolerance of human cultured cells by tardigrade-unique protein.</title>
        <authorList>
            <person name="Hashimoto T."/>
            <person name="Horikawa D.D."/>
            <person name="Saito Y."/>
            <person name="Kuwahara H."/>
            <person name="Kozuka-Hata H."/>
            <person name="Shin-I T."/>
            <person name="Minakuchi Y."/>
            <person name="Ohishi K."/>
            <person name="Motoyama A."/>
            <person name="Aizu T."/>
            <person name="Enomoto A."/>
            <person name="Kondo K."/>
            <person name="Tanaka S."/>
            <person name="Hara Y."/>
            <person name="Koshikawa S."/>
            <person name="Sagara H."/>
            <person name="Miura T."/>
            <person name="Yokobori S."/>
            <person name="Miyagawa K."/>
            <person name="Suzuki Y."/>
            <person name="Kubo T."/>
            <person name="Oyama M."/>
            <person name="Kohara Y."/>
            <person name="Fujiyama A."/>
            <person name="Arakawa K."/>
            <person name="Katayama T."/>
            <person name="Toyoda A."/>
            <person name="Kunieda T."/>
        </authorList>
    </citation>
    <scope>NUCLEOTIDE SEQUENCE [LARGE SCALE GENOMIC DNA]</scope>
    <source>
        <strain evidence="2 3">YOKOZUNA-1</strain>
    </source>
</reference>
<dbReference type="AlphaFoldDB" id="A0A1D1VYZ8"/>
<dbReference type="EMBL" id="BDGG01000011">
    <property type="protein sequence ID" value="GAV05058.1"/>
    <property type="molecule type" value="Genomic_DNA"/>
</dbReference>
<name>A0A1D1VYZ8_RAMVA</name>
<comment type="caution">
    <text evidence="2">The sequence shown here is derived from an EMBL/GenBank/DDBJ whole genome shotgun (WGS) entry which is preliminary data.</text>
</comment>
<dbReference type="Proteomes" id="UP000186922">
    <property type="component" value="Unassembled WGS sequence"/>
</dbReference>
<protein>
    <recommendedName>
        <fullName evidence="1">F-box domain-containing protein</fullName>
    </recommendedName>
</protein>
<dbReference type="InterPro" id="IPR036047">
    <property type="entry name" value="F-box-like_dom_sf"/>
</dbReference>
<dbReference type="InterPro" id="IPR001810">
    <property type="entry name" value="F-box_dom"/>
</dbReference>
<evidence type="ECO:0000313" key="3">
    <source>
        <dbReference type="Proteomes" id="UP000186922"/>
    </source>
</evidence>
<organism evidence="2 3">
    <name type="scientific">Ramazzottius varieornatus</name>
    <name type="common">Water bear</name>
    <name type="synonym">Tardigrade</name>
    <dbReference type="NCBI Taxonomy" id="947166"/>
    <lineage>
        <taxon>Eukaryota</taxon>
        <taxon>Metazoa</taxon>
        <taxon>Ecdysozoa</taxon>
        <taxon>Tardigrada</taxon>
        <taxon>Eutardigrada</taxon>
        <taxon>Parachela</taxon>
        <taxon>Hypsibioidea</taxon>
        <taxon>Ramazzottiidae</taxon>
        <taxon>Ramazzottius</taxon>
    </lineage>
</organism>
<dbReference type="SUPFAM" id="SSF81383">
    <property type="entry name" value="F-box domain"/>
    <property type="match status" value="1"/>
</dbReference>
<gene>
    <name evidence="2" type="primary">RvY_15244-1</name>
    <name evidence="2" type="synonym">RvY_15244.1</name>
    <name evidence="2" type="ORF">RvY_15244</name>
</gene>
<proteinExistence type="predicted"/>
<feature type="domain" description="F-box" evidence="1">
    <location>
        <begin position="40"/>
        <end position="95"/>
    </location>
</feature>
<keyword evidence="3" id="KW-1185">Reference proteome</keyword>
<sequence length="508" mass="60638">MGQVLGRRNLSYSDCPKSSVRTMTTAEYSCFVWQKDNIMARLWDRLPYGVRMEILQGLDIRTYRRLSRVSHAWRNDISLIYRSNKGTLFMTWKDIQWPTDDSGTSRRLQWIETHFDGLSWSELMGDSTVPVRHIICDGAFPFVYWVRLHQDGPLPELKTTFFTFPNRLIRITVINLRWDYVRELFNSDEDGRPIWPERDAKVKELLLNVTDCLVFRRMVVNPRHALRPLWYSGPRGNVPLPGVSLYRWTISREDGLFRVPFQQLCIPEVVFDMKVFQEYCNKTDGFFYCLPWMSDAIARSDILWKYPPAQSQWLQQCLNILSSHTKSKKFDDGMDYWTRDAVKTRLDGSLQWRESLRLRNNTFSKTNVHFEGYFFDTLECEVFAQWFLATRDWSFRHSYFKDDEELRIISHTPFSAVHPDYPPPPFSMVGIKPENRSEYGDDNWLNKYRWCSTVRAQANLVPFPSCTDVQILLWELKEVLRQRCNRKQIAFEIKMARLRLLLRRWRER</sequence>
<evidence type="ECO:0000259" key="1">
    <source>
        <dbReference type="PROSITE" id="PS50181"/>
    </source>
</evidence>
<evidence type="ECO:0000313" key="2">
    <source>
        <dbReference type="EMBL" id="GAV05058.1"/>
    </source>
</evidence>
<dbReference type="PROSITE" id="PS50181">
    <property type="entry name" value="FBOX"/>
    <property type="match status" value="1"/>
</dbReference>
<dbReference type="Pfam" id="PF00646">
    <property type="entry name" value="F-box"/>
    <property type="match status" value="1"/>
</dbReference>